<sequence length="189" mass="21046">MSKQTLNVLFKKMQRDDKKDVLKFEIRSKSKEEKVKSPQAIQEMVGEMVNIEIEGTKCGPVSAELAKANNDGKKVVLDLNLKGDNADKAAGIFLMAGSDVTLHIEPAQTSLLEEKPKNDHEGVEYAVDVTTGSVLSYNERMKKEQEGAASDPVEEEKEEVEISENDDEEFGDDLEEDDLKPVDDDELPF</sequence>
<name>A0ABU3X922_9BACI</name>
<reference evidence="3 4" key="1">
    <citation type="submission" date="2023-10" db="EMBL/GenBank/DDBJ databases">
        <title>Screening of Alkalihalobacillus lindianensis BZ-TG-R113 and Its Alleviation of Salt Stress on Rapeseed Growth.</title>
        <authorList>
            <person name="Zhao B."/>
            <person name="Guo T."/>
        </authorList>
    </citation>
    <scope>NUCLEOTIDE SEQUENCE [LARGE SCALE GENOMIC DNA]</scope>
    <source>
        <strain evidence="3 4">BZ-TG-R113</strain>
    </source>
</reference>
<evidence type="ECO:0000256" key="1">
    <source>
        <dbReference type="SAM" id="MobiDB-lite"/>
    </source>
</evidence>
<evidence type="ECO:0000313" key="2">
    <source>
        <dbReference type="EMBL" id="MDV2683757.1"/>
    </source>
</evidence>
<protein>
    <submittedName>
        <fullName evidence="3">Uncharacterized protein</fullName>
    </submittedName>
</protein>
<proteinExistence type="predicted"/>
<accession>A0ABU3X922</accession>
<keyword evidence="4" id="KW-1185">Reference proteome</keyword>
<organism evidence="3 4">
    <name type="scientific">Alkalihalophilus lindianensis</name>
    <dbReference type="NCBI Taxonomy" id="1630542"/>
    <lineage>
        <taxon>Bacteria</taxon>
        <taxon>Bacillati</taxon>
        <taxon>Bacillota</taxon>
        <taxon>Bacilli</taxon>
        <taxon>Bacillales</taxon>
        <taxon>Bacillaceae</taxon>
        <taxon>Alkalihalophilus</taxon>
    </lineage>
</organism>
<evidence type="ECO:0000313" key="3">
    <source>
        <dbReference type="EMBL" id="MDV2683823.1"/>
    </source>
</evidence>
<comment type="caution">
    <text evidence="3">The sequence shown here is derived from an EMBL/GenBank/DDBJ whole genome shotgun (WGS) entry which is preliminary data.</text>
</comment>
<feature type="region of interest" description="Disordered" evidence="1">
    <location>
        <begin position="139"/>
        <end position="189"/>
    </location>
</feature>
<dbReference type="EMBL" id="JAWJBA010000001">
    <property type="protein sequence ID" value="MDV2683757.1"/>
    <property type="molecule type" value="Genomic_DNA"/>
</dbReference>
<dbReference type="Proteomes" id="UP001287282">
    <property type="component" value="Unassembled WGS sequence"/>
</dbReference>
<feature type="compositionally biased region" description="Acidic residues" evidence="1">
    <location>
        <begin position="152"/>
        <end position="189"/>
    </location>
</feature>
<gene>
    <name evidence="2" type="ORF">RYX56_05130</name>
    <name evidence="3" type="ORF">RYX56_05470</name>
</gene>
<dbReference type="EMBL" id="JAWJBA010000001">
    <property type="protein sequence ID" value="MDV2683823.1"/>
    <property type="molecule type" value="Genomic_DNA"/>
</dbReference>
<evidence type="ECO:0000313" key="4">
    <source>
        <dbReference type="Proteomes" id="UP001287282"/>
    </source>
</evidence>
<dbReference type="RefSeq" id="WP_317121051.1">
    <property type="nucleotide sequence ID" value="NZ_JAWJBA010000001.1"/>
</dbReference>